<name>T1F4Y1_HELRO</name>
<dbReference type="Proteomes" id="UP000015101">
    <property type="component" value="Unassembled WGS sequence"/>
</dbReference>
<evidence type="ECO:0000313" key="1">
    <source>
        <dbReference type="EMBL" id="ESO05004.1"/>
    </source>
</evidence>
<dbReference type="GeneID" id="20203880"/>
<dbReference type="HOGENOM" id="CLU_2161063_0_0_1"/>
<sequence length="111" mass="12491">MVNSKKCIVKGRKTYILHLNPNEKNIFFSQAADDPVRRVTLKDTDDNIPNANQTWTFKEAGGTAPDPNIHIYTEPYAGMTTKPTNFVERASGSIWKLWAVIVCCFGALKIF</sequence>
<gene>
    <name evidence="2" type="primary">20203880</name>
    <name evidence="1" type="ORF">HELRODRAFT_172016</name>
</gene>
<dbReference type="AlphaFoldDB" id="T1F4Y1"/>
<reference evidence="3" key="1">
    <citation type="submission" date="2012-12" db="EMBL/GenBank/DDBJ databases">
        <authorList>
            <person name="Hellsten U."/>
            <person name="Grimwood J."/>
            <person name="Chapman J.A."/>
            <person name="Shapiro H."/>
            <person name="Aerts A."/>
            <person name="Otillar R.P."/>
            <person name="Terry A.Y."/>
            <person name="Boore J.L."/>
            <person name="Simakov O."/>
            <person name="Marletaz F."/>
            <person name="Cho S.-J."/>
            <person name="Edsinger-Gonzales E."/>
            <person name="Havlak P."/>
            <person name="Kuo D.-H."/>
            <person name="Larsson T."/>
            <person name="Lv J."/>
            <person name="Arendt D."/>
            <person name="Savage R."/>
            <person name="Osoegawa K."/>
            <person name="de Jong P."/>
            <person name="Lindberg D.R."/>
            <person name="Seaver E.C."/>
            <person name="Weisblat D.A."/>
            <person name="Putnam N.H."/>
            <person name="Grigoriev I.V."/>
            <person name="Rokhsar D.S."/>
        </authorList>
    </citation>
    <scope>NUCLEOTIDE SEQUENCE</scope>
</reference>
<accession>T1F4Y1</accession>
<proteinExistence type="predicted"/>
<evidence type="ECO:0000313" key="3">
    <source>
        <dbReference type="Proteomes" id="UP000015101"/>
    </source>
</evidence>
<reference evidence="2" key="3">
    <citation type="submission" date="2015-06" db="UniProtKB">
        <authorList>
            <consortium name="EnsemblMetazoa"/>
        </authorList>
    </citation>
    <scope>IDENTIFICATION</scope>
</reference>
<dbReference type="EMBL" id="KB096411">
    <property type="protein sequence ID" value="ESO05004.1"/>
    <property type="molecule type" value="Genomic_DNA"/>
</dbReference>
<dbReference type="InParanoid" id="T1F4Y1"/>
<keyword evidence="3" id="KW-1185">Reference proteome</keyword>
<dbReference type="EMBL" id="AMQM01004019">
    <property type="status" value="NOT_ANNOTATED_CDS"/>
    <property type="molecule type" value="Genomic_DNA"/>
</dbReference>
<dbReference type="RefSeq" id="XP_009016937.1">
    <property type="nucleotide sequence ID" value="XM_009018689.1"/>
</dbReference>
<dbReference type="KEGG" id="hro:HELRODRAFT_172016"/>
<protein>
    <submittedName>
        <fullName evidence="1 2">Uncharacterized protein</fullName>
    </submittedName>
</protein>
<evidence type="ECO:0000313" key="2">
    <source>
        <dbReference type="EnsemblMetazoa" id="HelroP172016"/>
    </source>
</evidence>
<reference evidence="1 3" key="2">
    <citation type="journal article" date="2013" name="Nature">
        <title>Insights into bilaterian evolution from three spiralian genomes.</title>
        <authorList>
            <person name="Simakov O."/>
            <person name="Marletaz F."/>
            <person name="Cho S.J."/>
            <person name="Edsinger-Gonzales E."/>
            <person name="Havlak P."/>
            <person name="Hellsten U."/>
            <person name="Kuo D.H."/>
            <person name="Larsson T."/>
            <person name="Lv J."/>
            <person name="Arendt D."/>
            <person name="Savage R."/>
            <person name="Osoegawa K."/>
            <person name="de Jong P."/>
            <person name="Grimwood J."/>
            <person name="Chapman J.A."/>
            <person name="Shapiro H."/>
            <person name="Aerts A."/>
            <person name="Otillar R.P."/>
            <person name="Terry A.Y."/>
            <person name="Boore J.L."/>
            <person name="Grigoriev I.V."/>
            <person name="Lindberg D.R."/>
            <person name="Seaver E.C."/>
            <person name="Weisblat D.A."/>
            <person name="Putnam N.H."/>
            <person name="Rokhsar D.S."/>
        </authorList>
    </citation>
    <scope>NUCLEOTIDE SEQUENCE</scope>
</reference>
<dbReference type="CTD" id="20203880"/>
<organism evidence="2 3">
    <name type="scientific">Helobdella robusta</name>
    <name type="common">Californian leech</name>
    <dbReference type="NCBI Taxonomy" id="6412"/>
    <lineage>
        <taxon>Eukaryota</taxon>
        <taxon>Metazoa</taxon>
        <taxon>Spiralia</taxon>
        <taxon>Lophotrochozoa</taxon>
        <taxon>Annelida</taxon>
        <taxon>Clitellata</taxon>
        <taxon>Hirudinea</taxon>
        <taxon>Rhynchobdellida</taxon>
        <taxon>Glossiphoniidae</taxon>
        <taxon>Helobdella</taxon>
    </lineage>
</organism>
<dbReference type="EnsemblMetazoa" id="HelroT172016">
    <property type="protein sequence ID" value="HelroP172016"/>
    <property type="gene ID" value="HelroG172016"/>
</dbReference>